<reference evidence="1 2" key="1">
    <citation type="journal article" date="2018" name="Front. Microbiol.">
        <title>Genome-Wide Analysis of Corynespora cassiicola Leaf Fall Disease Putative Effectors.</title>
        <authorList>
            <person name="Lopez D."/>
            <person name="Ribeiro S."/>
            <person name="Label P."/>
            <person name="Fumanal B."/>
            <person name="Venisse J.S."/>
            <person name="Kohler A."/>
            <person name="de Oliveira R.R."/>
            <person name="Labutti K."/>
            <person name="Lipzen A."/>
            <person name="Lail K."/>
            <person name="Bauer D."/>
            <person name="Ohm R.A."/>
            <person name="Barry K.W."/>
            <person name="Spatafora J."/>
            <person name="Grigoriev I.V."/>
            <person name="Martin F.M."/>
            <person name="Pujade-Renaud V."/>
        </authorList>
    </citation>
    <scope>NUCLEOTIDE SEQUENCE [LARGE SCALE GENOMIC DNA]</scope>
    <source>
        <strain evidence="1 2">Philippines</strain>
    </source>
</reference>
<name>A0A2T2NDV7_CORCC</name>
<dbReference type="Gene3D" id="3.90.79.10">
    <property type="entry name" value="Nucleoside Triphosphate Pyrophosphohydrolase"/>
    <property type="match status" value="1"/>
</dbReference>
<dbReference type="InterPro" id="IPR015797">
    <property type="entry name" value="NUDIX_hydrolase-like_dom_sf"/>
</dbReference>
<protein>
    <recommendedName>
        <fullName evidence="3">Nudix hydrolase domain-containing protein</fullName>
    </recommendedName>
</protein>
<dbReference type="STRING" id="1448308.A0A2T2NDV7"/>
<evidence type="ECO:0000313" key="1">
    <source>
        <dbReference type="EMBL" id="PSN63625.1"/>
    </source>
</evidence>
<gene>
    <name evidence="1" type="ORF">BS50DRAFT_590656</name>
</gene>
<keyword evidence="2" id="KW-1185">Reference proteome</keyword>
<sequence length="343" mass="39656">MEQTNQQIAEDKRLQREAYVFQIYELVKKIDGWPYLQDDPEAYRTHMENYYYFMVRGIDNPLGYIHKSKVDLCIPDNGWNVDQKNRTATLGGALGFENYTYGELSECLGVTVVYPKHTSPPIPKDTSRSTVYDVNGKVAVDIISPATAIFGVRTFEVHLIISIKLPDYKQKLLIRGLSNKEERQQNPNLAHVRQPDLSVRGIVQRGETPMECALRLLEEQINIHLDEEVKNSVTPCGILTYHMAGTEKEQTASQPKTHYVYELSVSEIKFNSELVKGKGEGLFLVETDWVFKTLKEEQFPPSVTMTWADYFMRNGFIEIQHEEYLDLYARLHRNLAHSFRILR</sequence>
<evidence type="ECO:0000313" key="2">
    <source>
        <dbReference type="Proteomes" id="UP000240883"/>
    </source>
</evidence>
<proteinExistence type="predicted"/>
<organism evidence="1 2">
    <name type="scientific">Corynespora cassiicola Philippines</name>
    <dbReference type="NCBI Taxonomy" id="1448308"/>
    <lineage>
        <taxon>Eukaryota</taxon>
        <taxon>Fungi</taxon>
        <taxon>Dikarya</taxon>
        <taxon>Ascomycota</taxon>
        <taxon>Pezizomycotina</taxon>
        <taxon>Dothideomycetes</taxon>
        <taxon>Pleosporomycetidae</taxon>
        <taxon>Pleosporales</taxon>
        <taxon>Corynesporascaceae</taxon>
        <taxon>Corynespora</taxon>
    </lineage>
</organism>
<dbReference type="SUPFAM" id="SSF55811">
    <property type="entry name" value="Nudix"/>
    <property type="match status" value="1"/>
</dbReference>
<accession>A0A2T2NDV7</accession>
<dbReference type="AlphaFoldDB" id="A0A2T2NDV7"/>
<evidence type="ECO:0008006" key="3">
    <source>
        <dbReference type="Google" id="ProtNLM"/>
    </source>
</evidence>
<dbReference type="EMBL" id="KZ678139">
    <property type="protein sequence ID" value="PSN63625.1"/>
    <property type="molecule type" value="Genomic_DNA"/>
</dbReference>
<dbReference type="Proteomes" id="UP000240883">
    <property type="component" value="Unassembled WGS sequence"/>
</dbReference>